<dbReference type="InterPro" id="IPR011075">
    <property type="entry name" value="TetR_C"/>
</dbReference>
<gene>
    <name evidence="7" type="ORF">K8U61_10220</name>
</gene>
<keyword evidence="3" id="KW-0804">Transcription</keyword>
<comment type="caution">
    <text evidence="7">The sequence shown here is derived from an EMBL/GenBank/DDBJ whole genome shotgun (WGS) entry which is preliminary data.</text>
</comment>
<feature type="DNA-binding region" description="H-T-H motif" evidence="4">
    <location>
        <begin position="47"/>
        <end position="66"/>
    </location>
</feature>
<evidence type="ECO:0000256" key="4">
    <source>
        <dbReference type="PROSITE-ProRule" id="PRU00335"/>
    </source>
</evidence>
<evidence type="ECO:0000256" key="2">
    <source>
        <dbReference type="ARBA" id="ARBA00023125"/>
    </source>
</evidence>
<evidence type="ECO:0000259" key="6">
    <source>
        <dbReference type="PROSITE" id="PS50977"/>
    </source>
</evidence>
<evidence type="ECO:0000256" key="1">
    <source>
        <dbReference type="ARBA" id="ARBA00023015"/>
    </source>
</evidence>
<evidence type="ECO:0000256" key="3">
    <source>
        <dbReference type="ARBA" id="ARBA00023163"/>
    </source>
</evidence>
<dbReference type="SUPFAM" id="SSF48498">
    <property type="entry name" value="Tetracyclin repressor-like, C-terminal domain"/>
    <property type="match status" value="1"/>
</dbReference>
<dbReference type="Gene3D" id="1.10.357.10">
    <property type="entry name" value="Tetracycline Repressor, domain 2"/>
    <property type="match status" value="1"/>
</dbReference>
<protein>
    <submittedName>
        <fullName evidence="7">TetR/AcrR family transcriptional regulator</fullName>
    </submittedName>
</protein>
<evidence type="ECO:0000256" key="5">
    <source>
        <dbReference type="SAM" id="MobiDB-lite"/>
    </source>
</evidence>
<dbReference type="PANTHER" id="PTHR30055:SF148">
    <property type="entry name" value="TETR-FAMILY TRANSCRIPTIONAL REGULATOR"/>
    <property type="match status" value="1"/>
</dbReference>
<dbReference type="InterPro" id="IPR009057">
    <property type="entry name" value="Homeodomain-like_sf"/>
</dbReference>
<dbReference type="PROSITE" id="PS50977">
    <property type="entry name" value="HTH_TETR_2"/>
    <property type="match status" value="1"/>
</dbReference>
<dbReference type="Pfam" id="PF00440">
    <property type="entry name" value="TetR_N"/>
    <property type="match status" value="1"/>
</dbReference>
<evidence type="ECO:0000313" key="8">
    <source>
        <dbReference type="Proteomes" id="UP000780875"/>
    </source>
</evidence>
<keyword evidence="8" id="KW-1185">Reference proteome</keyword>
<keyword evidence="2 4" id="KW-0238">DNA-binding</keyword>
<organism evidence="7 8">
    <name type="scientific">Nocardioides mangrovi</name>
    <dbReference type="NCBI Taxonomy" id="2874580"/>
    <lineage>
        <taxon>Bacteria</taxon>
        <taxon>Bacillati</taxon>
        <taxon>Actinomycetota</taxon>
        <taxon>Actinomycetes</taxon>
        <taxon>Propionibacteriales</taxon>
        <taxon>Nocardioidaceae</taxon>
        <taxon>Nocardioides</taxon>
    </lineage>
</organism>
<feature type="region of interest" description="Disordered" evidence="5">
    <location>
        <begin position="1"/>
        <end position="24"/>
    </location>
</feature>
<dbReference type="Proteomes" id="UP000780875">
    <property type="component" value="Unassembled WGS sequence"/>
</dbReference>
<feature type="compositionally biased region" description="Basic and acidic residues" evidence="5">
    <location>
        <begin position="1"/>
        <end position="16"/>
    </location>
</feature>
<dbReference type="SUPFAM" id="SSF46689">
    <property type="entry name" value="Homeodomain-like"/>
    <property type="match status" value="1"/>
</dbReference>
<dbReference type="EMBL" id="JAIQZJ010000005">
    <property type="protein sequence ID" value="MBZ5738536.1"/>
    <property type="molecule type" value="Genomic_DNA"/>
</dbReference>
<dbReference type="InterPro" id="IPR036271">
    <property type="entry name" value="Tet_transcr_reg_TetR-rel_C_sf"/>
</dbReference>
<dbReference type="InterPro" id="IPR001647">
    <property type="entry name" value="HTH_TetR"/>
</dbReference>
<evidence type="ECO:0000313" key="7">
    <source>
        <dbReference type="EMBL" id="MBZ5738536.1"/>
    </source>
</evidence>
<dbReference type="PANTHER" id="PTHR30055">
    <property type="entry name" value="HTH-TYPE TRANSCRIPTIONAL REGULATOR RUTR"/>
    <property type="match status" value="1"/>
</dbReference>
<proteinExistence type="predicted"/>
<dbReference type="PRINTS" id="PR00455">
    <property type="entry name" value="HTHTETR"/>
</dbReference>
<accession>A0ABS7UC32</accession>
<reference evidence="7 8" key="1">
    <citation type="submission" date="2021-09" db="EMBL/GenBank/DDBJ databases">
        <title>Whole genome sequence of Nocardioides sp. GBK3QG-3.</title>
        <authorList>
            <person name="Tuo L."/>
        </authorList>
    </citation>
    <scope>NUCLEOTIDE SEQUENCE [LARGE SCALE GENOMIC DNA]</scope>
    <source>
        <strain evidence="7 8">GBK3QG-3</strain>
    </source>
</reference>
<dbReference type="RefSeq" id="WP_224122910.1">
    <property type="nucleotide sequence ID" value="NZ_JAIQZJ010000005.1"/>
</dbReference>
<sequence length="209" mass="23009">MMSGDTPREPARAERRSRGRPRRAGADERIIEAAIVEFGEQGWSGFTIDKVAKRAGVGKSTVYLRWADKEALLADAMRANDATLALPADTGSLRGDLYELTRVLLRRFRDPVGWASYRIFLDAAITENRTGILPPDVRDDYMARGVQICARAEARGDLTVQASPATLMSVLHGAAIHTLLAMRVDSIEVTDEVLDKIADNITACLVDRR</sequence>
<keyword evidence="1" id="KW-0805">Transcription regulation</keyword>
<dbReference type="Pfam" id="PF16859">
    <property type="entry name" value="TetR_C_11"/>
    <property type="match status" value="1"/>
</dbReference>
<feature type="domain" description="HTH tetR-type" evidence="6">
    <location>
        <begin position="24"/>
        <end position="84"/>
    </location>
</feature>
<dbReference type="Gene3D" id="1.10.10.60">
    <property type="entry name" value="Homeodomain-like"/>
    <property type="match status" value="1"/>
</dbReference>
<dbReference type="InterPro" id="IPR050109">
    <property type="entry name" value="HTH-type_TetR-like_transc_reg"/>
</dbReference>
<name>A0ABS7UC32_9ACTN</name>